<keyword evidence="3" id="KW-0812">Transmembrane</keyword>
<gene>
    <name evidence="4" type="ORF">SAMN04488137_1131</name>
</gene>
<proteinExistence type="inferred from homology"/>
<dbReference type="RefSeq" id="WP_244520357.1">
    <property type="nucleotide sequence ID" value="NZ_FNHW01000001.1"/>
</dbReference>
<accession>A0A1G9UT31</accession>
<evidence type="ECO:0000313" key="5">
    <source>
        <dbReference type="Proteomes" id="UP000199544"/>
    </source>
</evidence>
<keyword evidence="2" id="KW-0175">Coiled coil</keyword>
<evidence type="ECO:0000256" key="2">
    <source>
        <dbReference type="SAM" id="Coils"/>
    </source>
</evidence>
<dbReference type="PANTHER" id="PTHR37313">
    <property type="entry name" value="UPF0749 PROTEIN RV1825"/>
    <property type="match status" value="1"/>
</dbReference>
<evidence type="ECO:0000313" key="4">
    <source>
        <dbReference type="EMBL" id="SDM63062.1"/>
    </source>
</evidence>
<organism evidence="4 5">
    <name type="scientific">Fictibacillus solisalsi</name>
    <dbReference type="NCBI Taxonomy" id="459525"/>
    <lineage>
        <taxon>Bacteria</taxon>
        <taxon>Bacillati</taxon>
        <taxon>Bacillota</taxon>
        <taxon>Bacilli</taxon>
        <taxon>Bacillales</taxon>
        <taxon>Fictibacillaceae</taxon>
        <taxon>Fictibacillus</taxon>
    </lineage>
</organism>
<dbReference type="EMBL" id="FNHW01000001">
    <property type="protein sequence ID" value="SDM63062.1"/>
    <property type="molecule type" value="Genomic_DNA"/>
</dbReference>
<keyword evidence="3" id="KW-1133">Transmembrane helix</keyword>
<name>A0A1G9UT31_9BACL</name>
<dbReference type="Pfam" id="PF05949">
    <property type="entry name" value="DUF881"/>
    <property type="match status" value="1"/>
</dbReference>
<reference evidence="5" key="1">
    <citation type="submission" date="2016-10" db="EMBL/GenBank/DDBJ databases">
        <authorList>
            <person name="Varghese N."/>
            <person name="Submissions S."/>
        </authorList>
    </citation>
    <scope>NUCLEOTIDE SEQUENCE [LARGE SCALE GENOMIC DNA]</scope>
    <source>
        <strain evidence="5">CGMCC 1.6854</strain>
    </source>
</reference>
<dbReference type="PANTHER" id="PTHR37313:SF2">
    <property type="entry name" value="UPF0749 PROTEIN YLXX"/>
    <property type="match status" value="1"/>
</dbReference>
<comment type="similarity">
    <text evidence="1">Belongs to the UPF0749 family.</text>
</comment>
<keyword evidence="3" id="KW-0472">Membrane</keyword>
<protein>
    <submittedName>
        <fullName evidence="4">Uncharacterized conserved protein YlxW, UPF0749 family</fullName>
    </submittedName>
</protein>
<keyword evidence="5" id="KW-1185">Reference proteome</keyword>
<evidence type="ECO:0000256" key="3">
    <source>
        <dbReference type="SAM" id="Phobius"/>
    </source>
</evidence>
<sequence length="230" mass="25734">MRPTGKYVFFSIIMLVTGFFLSYSYQTTKKEAGTHETSSAWKQEDSLRSEILKTQKTNRELNNELKKIQLQIQKRENKLADQEKKSFNLVEDLKKLREVTGGIKVKGPGIEVTLSDASYVPEGENPNNYIVHEEHIRSVIYEMLVSGAEAVAVNGQRISHTSYISCIGPVVSVDGNQYPAPFTITAIGDKTVLEKSMNLSVVNELVSDGVEVRIAKKDEITMDPYLSKEG</sequence>
<dbReference type="STRING" id="459525.SAMN04488137_1131"/>
<feature type="coiled-coil region" evidence="2">
    <location>
        <begin position="44"/>
        <end position="85"/>
    </location>
</feature>
<dbReference type="AlphaFoldDB" id="A0A1G9UT31"/>
<dbReference type="Gene3D" id="3.30.70.1880">
    <property type="entry name" value="Protein of unknown function DUF881"/>
    <property type="match status" value="1"/>
</dbReference>
<dbReference type="InterPro" id="IPR010273">
    <property type="entry name" value="DUF881"/>
</dbReference>
<dbReference type="Proteomes" id="UP000199544">
    <property type="component" value="Unassembled WGS sequence"/>
</dbReference>
<feature type="transmembrane region" description="Helical" evidence="3">
    <location>
        <begin position="7"/>
        <end position="25"/>
    </location>
</feature>
<evidence type="ECO:0000256" key="1">
    <source>
        <dbReference type="ARBA" id="ARBA00009108"/>
    </source>
</evidence>